<gene>
    <name evidence="2" type="ORF">C2E20_4451</name>
</gene>
<accession>A0A2P6VDW4</accession>
<keyword evidence="3" id="KW-1185">Reference proteome</keyword>
<protein>
    <submittedName>
        <fullName evidence="2">28S ribosomal</fullName>
    </submittedName>
</protein>
<dbReference type="Proteomes" id="UP000239649">
    <property type="component" value="Unassembled WGS sequence"/>
</dbReference>
<feature type="compositionally biased region" description="Polar residues" evidence="1">
    <location>
        <begin position="92"/>
        <end position="102"/>
    </location>
</feature>
<proteinExistence type="predicted"/>
<comment type="caution">
    <text evidence="2">The sequence shown here is derived from an EMBL/GenBank/DDBJ whole genome shotgun (WGS) entry which is preliminary data.</text>
</comment>
<dbReference type="OrthoDB" id="509847at2759"/>
<organism evidence="2 3">
    <name type="scientific">Micractinium conductrix</name>
    <dbReference type="NCBI Taxonomy" id="554055"/>
    <lineage>
        <taxon>Eukaryota</taxon>
        <taxon>Viridiplantae</taxon>
        <taxon>Chlorophyta</taxon>
        <taxon>core chlorophytes</taxon>
        <taxon>Trebouxiophyceae</taxon>
        <taxon>Chlorellales</taxon>
        <taxon>Chlorellaceae</taxon>
        <taxon>Chlorella clade</taxon>
        <taxon>Micractinium</taxon>
    </lineage>
</organism>
<dbReference type="EMBL" id="LHPF02000011">
    <property type="protein sequence ID" value="PSC72267.1"/>
    <property type="molecule type" value="Genomic_DNA"/>
</dbReference>
<evidence type="ECO:0000313" key="3">
    <source>
        <dbReference type="Proteomes" id="UP000239649"/>
    </source>
</evidence>
<name>A0A2P6VDW4_9CHLO</name>
<feature type="region of interest" description="Disordered" evidence="1">
    <location>
        <begin position="1"/>
        <end position="42"/>
    </location>
</feature>
<evidence type="ECO:0000256" key="1">
    <source>
        <dbReference type="SAM" id="MobiDB-lite"/>
    </source>
</evidence>
<dbReference type="AlphaFoldDB" id="A0A2P6VDW4"/>
<sequence length="102" mass="11090">MAEKNVEGPRIQGQFKGATTDIDRRHGDPEFGGLSSGEKAAITRSMRYGDELTFEKDASPEKKEAILRFRQEQAGKATPENEDARADDPLSNPKNAAAQGNA</sequence>
<reference evidence="2 3" key="1">
    <citation type="journal article" date="2018" name="Plant J.">
        <title>Genome sequences of Chlorella sorokiniana UTEX 1602 and Micractinium conductrix SAG 241.80: implications to maltose excretion by a green alga.</title>
        <authorList>
            <person name="Arriola M.B."/>
            <person name="Velmurugan N."/>
            <person name="Zhang Y."/>
            <person name="Plunkett M.H."/>
            <person name="Hondzo H."/>
            <person name="Barney B.M."/>
        </authorList>
    </citation>
    <scope>NUCLEOTIDE SEQUENCE [LARGE SCALE GENOMIC DNA]</scope>
    <source>
        <strain evidence="2 3">SAG 241.80</strain>
    </source>
</reference>
<feature type="region of interest" description="Disordered" evidence="1">
    <location>
        <begin position="69"/>
        <end position="102"/>
    </location>
</feature>
<evidence type="ECO:0000313" key="2">
    <source>
        <dbReference type="EMBL" id="PSC72267.1"/>
    </source>
</evidence>